<dbReference type="Gene3D" id="1.20.1740.10">
    <property type="entry name" value="Amino acid/polyamine transporter I"/>
    <property type="match status" value="1"/>
</dbReference>
<evidence type="ECO:0008006" key="11">
    <source>
        <dbReference type="Google" id="ProtNLM"/>
    </source>
</evidence>
<gene>
    <name evidence="9" type="ORF">CYY_003770</name>
</gene>
<evidence type="ECO:0000256" key="8">
    <source>
        <dbReference type="SAM" id="Phobius"/>
    </source>
</evidence>
<feature type="transmembrane region" description="Helical" evidence="8">
    <location>
        <begin position="67"/>
        <end position="89"/>
    </location>
</feature>
<dbReference type="Pfam" id="PF13520">
    <property type="entry name" value="AA_permease_2"/>
    <property type="match status" value="1"/>
</dbReference>
<dbReference type="EMBL" id="AJWJ01000122">
    <property type="protein sequence ID" value="KAF2074937.1"/>
    <property type="molecule type" value="Genomic_DNA"/>
</dbReference>
<feature type="transmembrane region" description="Helical" evidence="8">
    <location>
        <begin position="392"/>
        <end position="409"/>
    </location>
</feature>
<comment type="similarity">
    <text evidence="7">Belongs to the amino acid-polyamine-organocation (APC) superfamily. Polyamine:cation symporter (PHS) (TC 2.A.3.12) family.</text>
</comment>
<sequence length="499" mass="55073">MSLLSSNDSNVDHQQITISGETPNPDDVTNNEPPRVLGLLPLIAILYFASSGGPFGIEGAIASGPPVYVLLTFILVPFLWGYPIGMITAELASLVGKNGGCSIWAEKAFGEHVSFSVGLFSFFAATVDLSLYPVLFVTYLATLFTGTRYEHSKWGGQIANQLETSYILALVIIILIVLVNIWGAEQVGNFSTVLSVILLLPFVILVCIGLWHVKLKEILSGEGGFKGRQELQMGTLIVTVAWSSCGIDAGGQIAGEVKNAKRNYPLAVIIVLLITSISYILPILVGMQYDRDWENWQDGQFSDIAYRVGGEWLNIFMSIGGMASSIGLFQCNLCTVSRNLYSLSSRGYIPKIFSKLTPKRGTPWVGIIFVGTIVALLILMPFQSILNLDMSIYGFVAMSECLTYLKLYFFNKDLERPFKAVTSPFGLPLMAAPMLFTVLIIVFSPHDIQWKTAVAVGINFSIVGIRYLYQRYKAKRKIRSEYLDYESESLIKKFSINSD</sequence>
<dbReference type="InterPro" id="IPR002293">
    <property type="entry name" value="AA/rel_permease1"/>
</dbReference>
<evidence type="ECO:0000256" key="6">
    <source>
        <dbReference type="ARBA" id="ARBA00023136"/>
    </source>
</evidence>
<keyword evidence="3" id="KW-1003">Cell membrane</keyword>
<evidence type="ECO:0000256" key="5">
    <source>
        <dbReference type="ARBA" id="ARBA00022989"/>
    </source>
</evidence>
<accession>A0A8J4PYL6</accession>
<organism evidence="9 10">
    <name type="scientific">Polysphondylium violaceum</name>
    <dbReference type="NCBI Taxonomy" id="133409"/>
    <lineage>
        <taxon>Eukaryota</taxon>
        <taxon>Amoebozoa</taxon>
        <taxon>Evosea</taxon>
        <taxon>Eumycetozoa</taxon>
        <taxon>Dictyostelia</taxon>
        <taxon>Dictyosteliales</taxon>
        <taxon>Dictyosteliaceae</taxon>
        <taxon>Polysphondylium</taxon>
    </lineage>
</organism>
<feature type="transmembrane region" description="Helical" evidence="8">
    <location>
        <begin position="190"/>
        <end position="211"/>
    </location>
</feature>
<protein>
    <recommendedName>
        <fullName evidence="11">Amino acid/polyamine transporter I</fullName>
    </recommendedName>
</protein>
<reference evidence="9" key="1">
    <citation type="submission" date="2020-01" db="EMBL/GenBank/DDBJ databases">
        <title>Development of genomics and gene disruption for Polysphondylium violaceum indicates a role for the polyketide synthase stlB in stalk morphogenesis.</title>
        <authorList>
            <person name="Narita B."/>
            <person name="Kawabe Y."/>
            <person name="Kin K."/>
            <person name="Saito T."/>
            <person name="Gibbs R."/>
            <person name="Kuspa A."/>
            <person name="Muzny D."/>
            <person name="Queller D."/>
            <person name="Richards S."/>
            <person name="Strassman J."/>
            <person name="Sucgang R."/>
            <person name="Worley K."/>
            <person name="Schaap P."/>
        </authorList>
    </citation>
    <scope>NUCLEOTIDE SEQUENCE</scope>
    <source>
        <strain evidence="9">QSvi11</strain>
    </source>
</reference>
<feature type="transmembrane region" description="Helical" evidence="8">
    <location>
        <begin position="119"/>
        <end position="144"/>
    </location>
</feature>
<dbReference type="InterPro" id="IPR044566">
    <property type="entry name" value="RMV1-like"/>
</dbReference>
<feature type="transmembrane region" description="Helical" evidence="8">
    <location>
        <begin position="448"/>
        <end position="469"/>
    </location>
</feature>
<dbReference type="AlphaFoldDB" id="A0A8J4PYL6"/>
<feature type="transmembrane region" description="Helical" evidence="8">
    <location>
        <begin position="421"/>
        <end position="442"/>
    </location>
</feature>
<feature type="transmembrane region" description="Helical" evidence="8">
    <location>
        <begin position="315"/>
        <end position="341"/>
    </location>
</feature>
<comment type="caution">
    <text evidence="9">The sequence shown here is derived from an EMBL/GenBank/DDBJ whole genome shotgun (WGS) entry which is preliminary data.</text>
</comment>
<feature type="transmembrane region" description="Helical" evidence="8">
    <location>
        <begin position="165"/>
        <end position="184"/>
    </location>
</feature>
<evidence type="ECO:0000313" key="9">
    <source>
        <dbReference type="EMBL" id="KAF2074937.1"/>
    </source>
</evidence>
<evidence type="ECO:0000256" key="2">
    <source>
        <dbReference type="ARBA" id="ARBA00022448"/>
    </source>
</evidence>
<keyword evidence="6 8" id="KW-0472">Membrane</keyword>
<evidence type="ECO:0000256" key="7">
    <source>
        <dbReference type="ARBA" id="ARBA00024041"/>
    </source>
</evidence>
<dbReference type="PANTHER" id="PTHR45826:SF2">
    <property type="entry name" value="AMINO ACID TRANSPORTER"/>
    <property type="match status" value="1"/>
</dbReference>
<keyword evidence="2" id="KW-0813">Transport</keyword>
<feature type="transmembrane region" description="Helical" evidence="8">
    <location>
        <begin position="36"/>
        <end position="55"/>
    </location>
</feature>
<feature type="transmembrane region" description="Helical" evidence="8">
    <location>
        <begin position="362"/>
        <end position="386"/>
    </location>
</feature>
<keyword evidence="10" id="KW-1185">Reference proteome</keyword>
<evidence type="ECO:0000256" key="3">
    <source>
        <dbReference type="ARBA" id="ARBA00022475"/>
    </source>
</evidence>
<feature type="transmembrane region" description="Helical" evidence="8">
    <location>
        <begin position="266"/>
        <end position="285"/>
    </location>
</feature>
<evidence type="ECO:0000256" key="4">
    <source>
        <dbReference type="ARBA" id="ARBA00022692"/>
    </source>
</evidence>
<evidence type="ECO:0000313" key="10">
    <source>
        <dbReference type="Proteomes" id="UP000695562"/>
    </source>
</evidence>
<dbReference type="GO" id="GO:0005886">
    <property type="term" value="C:plasma membrane"/>
    <property type="evidence" value="ECO:0007669"/>
    <property type="project" value="UniProtKB-SubCell"/>
</dbReference>
<dbReference type="Proteomes" id="UP000695562">
    <property type="component" value="Unassembled WGS sequence"/>
</dbReference>
<comment type="subcellular location">
    <subcellularLocation>
        <location evidence="1">Cell membrane</location>
        <topology evidence="1">Multi-pass membrane protein</topology>
    </subcellularLocation>
</comment>
<evidence type="ECO:0000256" key="1">
    <source>
        <dbReference type="ARBA" id="ARBA00004651"/>
    </source>
</evidence>
<name>A0A8J4PYL6_9MYCE</name>
<keyword evidence="5 8" id="KW-1133">Transmembrane helix</keyword>
<dbReference type="GO" id="GO:0015203">
    <property type="term" value="F:polyamine transmembrane transporter activity"/>
    <property type="evidence" value="ECO:0007669"/>
    <property type="project" value="UniProtKB-ARBA"/>
</dbReference>
<keyword evidence="4 8" id="KW-0812">Transmembrane</keyword>
<dbReference type="PANTHER" id="PTHR45826">
    <property type="entry name" value="POLYAMINE TRANSPORTER PUT1"/>
    <property type="match status" value="1"/>
</dbReference>
<dbReference type="PIRSF" id="PIRSF006060">
    <property type="entry name" value="AA_transporter"/>
    <property type="match status" value="1"/>
</dbReference>
<dbReference type="OrthoDB" id="16230at2759"/>
<proteinExistence type="inferred from homology"/>